<dbReference type="PANTHER" id="PTHR37919:SF2">
    <property type="entry name" value="EXPERA DOMAIN-CONTAINING PROTEIN"/>
    <property type="match status" value="1"/>
</dbReference>
<keyword evidence="2" id="KW-1185">Reference proteome</keyword>
<feature type="transmembrane region" description="Helical" evidence="1">
    <location>
        <begin position="74"/>
        <end position="97"/>
    </location>
</feature>
<keyword evidence="1" id="KW-1133">Transmembrane helix</keyword>
<dbReference type="Proteomes" id="UP000035642">
    <property type="component" value="Unassembled WGS sequence"/>
</dbReference>
<sequence>LTFTGLLATRLLLDNKVCLLVADHEHVSGNVYASVDARYADANDLVTCATGRIMLIEIALNLITLSRRQSRHTLLTAFTTSAFVFWKTLWFLTLYIMPPPGNMSYFAEETTYLHLLLIFWIPNGLWVAVPFTVMVALWNKLALPVNRTQDYETIDRI</sequence>
<dbReference type="STRING" id="6313.A0A0K0DQZ0"/>
<feature type="transmembrane region" description="Helical" evidence="1">
    <location>
        <begin position="117"/>
        <end position="138"/>
    </location>
</feature>
<reference evidence="2" key="1">
    <citation type="submission" date="2012-09" db="EMBL/GenBank/DDBJ databases">
        <authorList>
            <person name="Martin A.A."/>
        </authorList>
    </citation>
    <scope>NUCLEOTIDE SEQUENCE</scope>
</reference>
<name>A0A0K0DQZ0_ANGCA</name>
<dbReference type="WBParaSite" id="ACAC_0001417901-mRNA-1">
    <property type="protein sequence ID" value="ACAC_0001417901-mRNA-1"/>
    <property type="gene ID" value="ACAC_0001417901"/>
</dbReference>
<dbReference type="PANTHER" id="PTHR37919">
    <property type="entry name" value="PROTEIN CBG05606"/>
    <property type="match status" value="1"/>
</dbReference>
<keyword evidence="1" id="KW-0472">Membrane</keyword>
<organism evidence="2 3">
    <name type="scientific">Angiostrongylus cantonensis</name>
    <name type="common">Rat lungworm</name>
    <dbReference type="NCBI Taxonomy" id="6313"/>
    <lineage>
        <taxon>Eukaryota</taxon>
        <taxon>Metazoa</taxon>
        <taxon>Ecdysozoa</taxon>
        <taxon>Nematoda</taxon>
        <taxon>Chromadorea</taxon>
        <taxon>Rhabditida</taxon>
        <taxon>Rhabditina</taxon>
        <taxon>Rhabditomorpha</taxon>
        <taxon>Strongyloidea</taxon>
        <taxon>Metastrongylidae</taxon>
        <taxon>Angiostrongylus</taxon>
    </lineage>
</organism>
<evidence type="ECO:0000313" key="2">
    <source>
        <dbReference type="Proteomes" id="UP000035642"/>
    </source>
</evidence>
<accession>A0A0K0DQZ0</accession>
<keyword evidence="1" id="KW-0812">Transmembrane</keyword>
<reference evidence="3" key="2">
    <citation type="submission" date="2017-02" db="UniProtKB">
        <authorList>
            <consortium name="WormBaseParasite"/>
        </authorList>
    </citation>
    <scope>IDENTIFICATION</scope>
</reference>
<evidence type="ECO:0000313" key="3">
    <source>
        <dbReference type="WBParaSite" id="ACAC_0001417901-mRNA-1"/>
    </source>
</evidence>
<proteinExistence type="predicted"/>
<dbReference type="AlphaFoldDB" id="A0A0K0DQZ0"/>
<evidence type="ECO:0000256" key="1">
    <source>
        <dbReference type="SAM" id="Phobius"/>
    </source>
</evidence>
<protein>
    <submittedName>
        <fullName evidence="3">PhoLip_ATPase_C domain-containing protein</fullName>
    </submittedName>
</protein>